<sequence>MTSYSLTCVNDSQLSGSFAVFQKPLPSTMPGNVFSLAWFARPAAPGSRVTFTWGLDYCFTWSETGILKPGVRFAASQVVAADTNGLNQIELKKDDYGATTFSNLGSGGSLGSLTIKQLSNVKPNETSVGIGMAGSGTFAVQAQPNMTAVFTPHPNYWVIFGNFETGDVMDIQDVTQAVEVTYGGARTARTAVLNLDNMITVS</sequence>
<dbReference type="RefSeq" id="WP_302078680.1">
    <property type="nucleotide sequence ID" value="NZ_JAUKWQ010000008.1"/>
</dbReference>
<protein>
    <submittedName>
        <fullName evidence="1">Protein rhiA</fullName>
    </submittedName>
</protein>
<dbReference type="Proteomes" id="UP001169006">
    <property type="component" value="Unassembled WGS sequence"/>
</dbReference>
<comment type="caution">
    <text evidence="1">The sequence shown here is derived from an EMBL/GenBank/DDBJ whole genome shotgun (WGS) entry which is preliminary data.</text>
</comment>
<accession>A0ABT8T1B6</accession>
<organism evidence="1 2">
    <name type="scientific">Rhizobium oryzicola</name>
    <dbReference type="NCBI Taxonomy" id="1232668"/>
    <lineage>
        <taxon>Bacteria</taxon>
        <taxon>Pseudomonadati</taxon>
        <taxon>Pseudomonadota</taxon>
        <taxon>Alphaproteobacteria</taxon>
        <taxon>Hyphomicrobiales</taxon>
        <taxon>Rhizobiaceae</taxon>
        <taxon>Rhizobium/Agrobacterium group</taxon>
        <taxon>Rhizobium</taxon>
    </lineage>
</organism>
<reference evidence="1" key="1">
    <citation type="journal article" date="2015" name="Int. J. Syst. Evol. Microbiol.">
        <title>Rhizobium oryzicola sp. nov., potential plant-growth-promoting endophytic bacteria isolated from rice roots.</title>
        <authorList>
            <person name="Zhang X.X."/>
            <person name="Gao J.S."/>
            <person name="Cao Y.H."/>
            <person name="Sheirdil R.A."/>
            <person name="Wang X.C."/>
            <person name="Zhang L."/>
        </authorList>
    </citation>
    <scope>NUCLEOTIDE SEQUENCE</scope>
    <source>
        <strain evidence="1">05753</strain>
    </source>
</reference>
<reference evidence="1" key="2">
    <citation type="submission" date="2023-07" db="EMBL/GenBank/DDBJ databases">
        <authorList>
            <person name="Sun H."/>
        </authorList>
    </citation>
    <scope>NUCLEOTIDE SEQUENCE</scope>
    <source>
        <strain evidence="1">05753</strain>
    </source>
</reference>
<gene>
    <name evidence="1" type="ORF">Q2T52_20340</name>
</gene>
<dbReference type="EMBL" id="JAUKWQ010000008">
    <property type="protein sequence ID" value="MDO1584443.1"/>
    <property type="molecule type" value="Genomic_DNA"/>
</dbReference>
<keyword evidence="2" id="KW-1185">Reference proteome</keyword>
<evidence type="ECO:0000313" key="1">
    <source>
        <dbReference type="EMBL" id="MDO1584443.1"/>
    </source>
</evidence>
<evidence type="ECO:0000313" key="2">
    <source>
        <dbReference type="Proteomes" id="UP001169006"/>
    </source>
</evidence>
<proteinExistence type="predicted"/>
<name>A0ABT8T1B6_9HYPH</name>